<feature type="compositionally biased region" description="Basic residues" evidence="1">
    <location>
        <begin position="952"/>
        <end position="964"/>
    </location>
</feature>
<dbReference type="AlphaFoldDB" id="A0A8R1YQH0"/>
<proteinExistence type="predicted"/>
<feature type="compositionally biased region" description="Acidic residues" evidence="1">
    <location>
        <begin position="923"/>
        <end position="941"/>
    </location>
</feature>
<dbReference type="Proteomes" id="UP000005239">
    <property type="component" value="Unassembled WGS sequence"/>
</dbReference>
<sequence>MEYEAGLITPPRQDPILHSSPIRFHSIEDYYEDVVTCNESLANLPKRFKTQSSITSGTTIDNGSEYVLSQGTIQESEESDMSDSEEEKMEDKERKTKYRIVGEQQLRALFRRCQECGHSIDSTVLAMSKQGSACKVEYYCDKCKKTIIWRSQERIGKGRSKVYKGNQEISIAAFITGVPIPRLNDFGKVTGIALPSERSMRRTIRDIGCPAIDRVYMEWQTFVRTMSKNVAKPEGIAISIDGQYDTPGYNASNCKVTVMDAKLKVALSAASVHKSESGIDGKSIRMESEGALRAIVELINDGFVREDLEEGRLMRRLGMPEDYVFDEILSLENAREHSEDELDGEDEEYEEDEASERSVQNTETRVKENAEDEINEDMANKCVVCEGPGAFRSFPANSLPLKQVHWVQCLNLLPEESERLLNEWRDRLGRKQRVYWCSKHIEEGQPDPIDRRSPKPSASVDTMPLLSRQLLEVRVDDGTAQSVPTPTASRMHSFPSISRGNSFPSPLPSRDVSERLLDFGHELGLALPAERTMRDYLSKLVIPAVNTIYCNHMRMVQSTVRNTMSGGGLDISMDGRYDSPGFSATNCTVSAVDLSSNLVIMIVNKNKEEKGIENVSGRMEKEGVKEGVRRIHAMQLKLSKKSCPNIHHWRNKIINHAYYCHYKYGRDRTLCMNYWIAALPHVTGKHRGFRKIPFLKGIRKCKHAALGKDNMHLIKRDSEEYQELKAVIMKPTFLSGLLRASPKTNTSPNESYNSIINMYAPKSRACSPKWYEERVKLATMHFNNLALLSLLNLREERWNTSVNVIGRQANAVKRKMTKAVHEWRNEVWKEVPCVLEGRLVEQFLRKNQAPTDREYILALQQEEEEAVSDEEGGEGDGDGEDGGDSDASMELGGGVYGEEVDSDREPTMKLIELSDVEDQKSEGEDEEDEEELSSGSEWDEGEAGRMALERGRMRRGRGRGRGRGLSRGGTVAQSVVTTDKSTVLTRAPANQEEEEPSTEEGKGEKREKRKVRLEKKARKVVMDESSSESEREKPPVKKGRGKD</sequence>
<accession>A0A8R1YQH0</accession>
<feature type="compositionally biased region" description="Polar residues" evidence="1">
    <location>
        <begin position="971"/>
        <end position="984"/>
    </location>
</feature>
<feature type="compositionally biased region" description="Acidic residues" evidence="1">
    <location>
        <begin position="75"/>
        <end position="88"/>
    </location>
</feature>
<dbReference type="EnsemblMetazoa" id="PPA35938.1">
    <property type="protein sequence ID" value="PPA35938.1"/>
    <property type="gene ID" value="WBGene00274307"/>
</dbReference>
<organism evidence="2 3">
    <name type="scientific">Pristionchus pacificus</name>
    <name type="common">Parasitic nematode worm</name>
    <dbReference type="NCBI Taxonomy" id="54126"/>
    <lineage>
        <taxon>Eukaryota</taxon>
        <taxon>Metazoa</taxon>
        <taxon>Ecdysozoa</taxon>
        <taxon>Nematoda</taxon>
        <taxon>Chromadorea</taxon>
        <taxon>Rhabditida</taxon>
        <taxon>Rhabditina</taxon>
        <taxon>Diplogasteromorpha</taxon>
        <taxon>Diplogasteroidea</taxon>
        <taxon>Neodiplogasteridae</taxon>
        <taxon>Pristionchus</taxon>
    </lineage>
</organism>
<dbReference type="PANTHER" id="PTHR31751">
    <property type="entry name" value="SI:CH211-108C17.2-RELATED-RELATED"/>
    <property type="match status" value="1"/>
</dbReference>
<feature type="compositionally biased region" description="Polar residues" evidence="1">
    <location>
        <begin position="479"/>
        <end position="504"/>
    </location>
</feature>
<feature type="compositionally biased region" description="Acidic residues" evidence="1">
    <location>
        <begin position="339"/>
        <end position="354"/>
    </location>
</feature>
<evidence type="ECO:0000313" key="3">
    <source>
        <dbReference type="Proteomes" id="UP000005239"/>
    </source>
</evidence>
<reference evidence="2" key="2">
    <citation type="submission" date="2022-06" db="UniProtKB">
        <authorList>
            <consortium name="EnsemblMetazoa"/>
        </authorList>
    </citation>
    <scope>IDENTIFICATION</scope>
    <source>
        <strain evidence="2">PS312</strain>
    </source>
</reference>
<evidence type="ECO:0000313" key="2">
    <source>
        <dbReference type="EnsemblMetazoa" id="PPA35938.1"/>
    </source>
</evidence>
<name>A0A8R1YQH0_PRIPA</name>
<feature type="compositionally biased region" description="Basic residues" evidence="1">
    <location>
        <begin position="1007"/>
        <end position="1019"/>
    </location>
</feature>
<feature type="region of interest" description="Disordered" evidence="1">
    <location>
        <begin position="862"/>
        <end position="1043"/>
    </location>
</feature>
<evidence type="ECO:0000256" key="1">
    <source>
        <dbReference type="SAM" id="MobiDB-lite"/>
    </source>
</evidence>
<dbReference type="PANTHER" id="PTHR31751:SF42">
    <property type="entry name" value="PROTEIN CBG10204"/>
    <property type="match status" value="1"/>
</dbReference>
<reference evidence="3" key="1">
    <citation type="journal article" date="2008" name="Nat. Genet.">
        <title>The Pristionchus pacificus genome provides a unique perspective on nematode lifestyle and parasitism.</title>
        <authorList>
            <person name="Dieterich C."/>
            <person name="Clifton S.W."/>
            <person name="Schuster L.N."/>
            <person name="Chinwalla A."/>
            <person name="Delehaunty K."/>
            <person name="Dinkelacker I."/>
            <person name="Fulton L."/>
            <person name="Fulton R."/>
            <person name="Godfrey J."/>
            <person name="Minx P."/>
            <person name="Mitreva M."/>
            <person name="Roeseler W."/>
            <person name="Tian H."/>
            <person name="Witte H."/>
            <person name="Yang S.P."/>
            <person name="Wilson R.K."/>
            <person name="Sommer R.J."/>
        </authorList>
    </citation>
    <scope>NUCLEOTIDE SEQUENCE [LARGE SCALE GENOMIC DNA]</scope>
    <source>
        <strain evidence="3">PS312</strain>
    </source>
</reference>
<protein>
    <submittedName>
        <fullName evidence="2">Uncharacterized protein</fullName>
    </submittedName>
</protein>
<feature type="compositionally biased region" description="Acidic residues" evidence="1">
    <location>
        <begin position="862"/>
        <end position="884"/>
    </location>
</feature>
<feature type="region of interest" description="Disordered" evidence="1">
    <location>
        <begin position="72"/>
        <end position="95"/>
    </location>
</feature>
<feature type="region of interest" description="Disordered" evidence="1">
    <location>
        <begin position="478"/>
        <end position="505"/>
    </location>
</feature>
<gene>
    <name evidence="2" type="primary">WBGene00274307</name>
</gene>
<keyword evidence="3" id="KW-1185">Reference proteome</keyword>
<feature type="region of interest" description="Disordered" evidence="1">
    <location>
        <begin position="335"/>
        <end position="372"/>
    </location>
</feature>